<sequence>MVGSLILRVHRSSICHFSRRTSSIISQCRMSSSHPVAAVCQMTCTADKAANFAVGARLVEEAGAAGASMVFLPEGFDYIGSSLKQTLELSETLSGETITRYSELARKLGIWLSLGGFHEQGENWETTQRIYNSHVIINGQGDIVSVYRKGHLFDVELKEKGVSLKESSFTIPGPTLVPPVQTPIGKVGLAVCYDLRFPEHSLALQRHGAEILTYPSAFTVATGTAHWEVLLRARAVETQCYVLAAAQVGPHHPKRSSYGHALAVDPWGTVLSDLGGTDSGLALVQVDLQKLRDTRRDMPVQQHRREAQYYRSLDTD</sequence>
<dbReference type="Proteomes" id="UP001591681">
    <property type="component" value="Unassembled WGS sequence"/>
</dbReference>
<dbReference type="PANTHER" id="PTHR23088:SF27">
    <property type="entry name" value="DEAMINATED GLUTATHIONE AMIDASE"/>
    <property type="match status" value="1"/>
</dbReference>
<comment type="similarity">
    <text evidence="1">Belongs to the carbon-nitrogen hydrolase superfamily. NIT1/NIT2 family.</text>
</comment>
<dbReference type="Gene3D" id="3.60.110.10">
    <property type="entry name" value="Carbon-nitrogen hydrolase"/>
    <property type="match status" value="1"/>
</dbReference>
<keyword evidence="8" id="KW-1185">Reference proteome</keyword>
<proteinExistence type="inferred from homology"/>
<evidence type="ECO:0000256" key="3">
    <source>
        <dbReference type="ARBA" id="ARBA00066912"/>
    </source>
</evidence>
<reference evidence="7 8" key="1">
    <citation type="submission" date="2024-09" db="EMBL/GenBank/DDBJ databases">
        <title>A chromosome-level genome assembly of Gray's grenadier anchovy, Coilia grayii.</title>
        <authorList>
            <person name="Fu Z."/>
        </authorList>
    </citation>
    <scope>NUCLEOTIDE SEQUENCE [LARGE SCALE GENOMIC DNA]</scope>
    <source>
        <strain evidence="7">G4</strain>
        <tissue evidence="7">Muscle</tissue>
    </source>
</reference>
<dbReference type="InterPro" id="IPR036526">
    <property type="entry name" value="C-N_Hydrolase_sf"/>
</dbReference>
<comment type="caution">
    <text evidence="7">The sequence shown here is derived from an EMBL/GenBank/DDBJ whole genome shotgun (WGS) entry which is preliminary data.</text>
</comment>
<feature type="domain" description="CN hydrolase" evidence="6">
    <location>
        <begin position="35"/>
        <end position="288"/>
    </location>
</feature>
<dbReference type="AlphaFoldDB" id="A0ABD1IY15"/>
<keyword evidence="2" id="KW-0378">Hydrolase</keyword>
<dbReference type="PROSITE" id="PS01227">
    <property type="entry name" value="UPF0012"/>
    <property type="match status" value="1"/>
</dbReference>
<dbReference type="PROSITE" id="PS50263">
    <property type="entry name" value="CN_HYDROLASE"/>
    <property type="match status" value="1"/>
</dbReference>
<dbReference type="EC" id="3.5.1.128" evidence="3"/>
<dbReference type="FunFam" id="3.60.110.10:FF:000005">
    <property type="entry name" value="nitrilase homolog 1 isoform X1"/>
    <property type="match status" value="1"/>
</dbReference>
<dbReference type="EMBL" id="JBHFQA010000022">
    <property type="protein sequence ID" value="KAL2079216.1"/>
    <property type="molecule type" value="Genomic_DNA"/>
</dbReference>
<dbReference type="InterPro" id="IPR001110">
    <property type="entry name" value="UPF0012_CS"/>
</dbReference>
<dbReference type="InterPro" id="IPR003010">
    <property type="entry name" value="C-N_Hydrolase"/>
</dbReference>
<dbReference type="Pfam" id="PF00795">
    <property type="entry name" value="CN_hydrolase"/>
    <property type="match status" value="1"/>
</dbReference>
<evidence type="ECO:0000259" key="6">
    <source>
        <dbReference type="PROSITE" id="PS50263"/>
    </source>
</evidence>
<accession>A0ABD1IY15</accession>
<name>A0ABD1IY15_9TELE</name>
<protein>
    <recommendedName>
        <fullName evidence="4">Deaminated glutathione amidase</fullName>
        <ecNumber evidence="3">3.5.1.128</ecNumber>
    </recommendedName>
    <alternativeName>
        <fullName evidence="5">Nitrilase homolog 1</fullName>
    </alternativeName>
</protein>
<evidence type="ECO:0000256" key="4">
    <source>
        <dbReference type="ARBA" id="ARBA00074513"/>
    </source>
</evidence>
<dbReference type="PANTHER" id="PTHR23088">
    <property type="entry name" value="NITRILASE-RELATED"/>
    <property type="match status" value="1"/>
</dbReference>
<evidence type="ECO:0000313" key="8">
    <source>
        <dbReference type="Proteomes" id="UP001591681"/>
    </source>
</evidence>
<dbReference type="GO" id="GO:0110050">
    <property type="term" value="F:deaminated glutathione amidase activity"/>
    <property type="evidence" value="ECO:0007669"/>
    <property type="project" value="UniProtKB-EC"/>
</dbReference>
<organism evidence="7 8">
    <name type="scientific">Coilia grayii</name>
    <name type="common">Gray's grenadier anchovy</name>
    <dbReference type="NCBI Taxonomy" id="363190"/>
    <lineage>
        <taxon>Eukaryota</taxon>
        <taxon>Metazoa</taxon>
        <taxon>Chordata</taxon>
        <taxon>Craniata</taxon>
        <taxon>Vertebrata</taxon>
        <taxon>Euteleostomi</taxon>
        <taxon>Actinopterygii</taxon>
        <taxon>Neopterygii</taxon>
        <taxon>Teleostei</taxon>
        <taxon>Clupei</taxon>
        <taxon>Clupeiformes</taxon>
        <taxon>Clupeoidei</taxon>
        <taxon>Engraulidae</taxon>
        <taxon>Coilinae</taxon>
        <taxon>Coilia</taxon>
    </lineage>
</organism>
<dbReference type="InterPro" id="IPR045254">
    <property type="entry name" value="Nit1/2_C-N_Hydrolase"/>
</dbReference>
<dbReference type="CDD" id="cd07572">
    <property type="entry name" value="nit"/>
    <property type="match status" value="1"/>
</dbReference>
<dbReference type="SUPFAM" id="SSF56317">
    <property type="entry name" value="Carbon-nitrogen hydrolase"/>
    <property type="match status" value="1"/>
</dbReference>
<gene>
    <name evidence="7" type="ORF">ACEWY4_024960</name>
</gene>
<evidence type="ECO:0000256" key="5">
    <source>
        <dbReference type="ARBA" id="ARBA00080297"/>
    </source>
</evidence>
<evidence type="ECO:0000313" key="7">
    <source>
        <dbReference type="EMBL" id="KAL2079216.1"/>
    </source>
</evidence>
<evidence type="ECO:0000256" key="2">
    <source>
        <dbReference type="ARBA" id="ARBA00022801"/>
    </source>
</evidence>
<evidence type="ECO:0000256" key="1">
    <source>
        <dbReference type="ARBA" id="ARBA00010613"/>
    </source>
</evidence>